<dbReference type="EMBL" id="QBQB01000230">
    <property type="protein sequence ID" value="PUD36278.1"/>
    <property type="molecule type" value="Genomic_DNA"/>
</dbReference>
<dbReference type="GO" id="GO:0030632">
    <property type="term" value="P:D-alanine biosynthetic process"/>
    <property type="evidence" value="ECO:0007669"/>
    <property type="project" value="UniProtKB-UniRule"/>
</dbReference>
<gene>
    <name evidence="9" type="primary">alr</name>
    <name evidence="9" type="ORF">C2R92_08960</name>
</gene>
<comment type="catalytic activity">
    <reaction evidence="1 5">
        <text>L-alanine = D-alanine</text>
        <dbReference type="Rhea" id="RHEA:20249"/>
        <dbReference type="ChEBI" id="CHEBI:57416"/>
        <dbReference type="ChEBI" id="CHEBI:57972"/>
        <dbReference type="EC" id="5.1.1.1"/>
    </reaction>
</comment>
<evidence type="ECO:0000256" key="3">
    <source>
        <dbReference type="ARBA" id="ARBA00022898"/>
    </source>
</evidence>
<dbReference type="GO" id="GO:0030170">
    <property type="term" value="F:pyridoxal phosphate binding"/>
    <property type="evidence" value="ECO:0007669"/>
    <property type="project" value="UniProtKB-UniRule"/>
</dbReference>
<keyword evidence="3 5" id="KW-0663">Pyridoxal phosphate</keyword>
<comment type="function">
    <text evidence="5">Catalyzes the interconversion of L-alanine and D-alanine. May also act on other amino acids.</text>
</comment>
<dbReference type="RefSeq" id="WP_108275039.1">
    <property type="nucleotide sequence ID" value="NZ_QBQB01000230.1"/>
</dbReference>
<organism evidence="9 10">
    <name type="scientific">Helicobacter pylori</name>
    <name type="common">Campylobacter pylori</name>
    <dbReference type="NCBI Taxonomy" id="210"/>
    <lineage>
        <taxon>Bacteria</taxon>
        <taxon>Pseudomonadati</taxon>
        <taxon>Campylobacterota</taxon>
        <taxon>Epsilonproteobacteria</taxon>
        <taxon>Campylobacterales</taxon>
        <taxon>Helicobacteraceae</taxon>
        <taxon>Helicobacter</taxon>
    </lineage>
</organism>
<dbReference type="GO" id="GO:0008784">
    <property type="term" value="F:alanine racemase activity"/>
    <property type="evidence" value="ECO:0007669"/>
    <property type="project" value="UniProtKB-UniRule"/>
</dbReference>
<evidence type="ECO:0000256" key="1">
    <source>
        <dbReference type="ARBA" id="ARBA00000316"/>
    </source>
</evidence>
<dbReference type="SUPFAM" id="SSF51419">
    <property type="entry name" value="PLP-binding barrel"/>
    <property type="match status" value="1"/>
</dbReference>
<feature type="active site" description="Proton acceptor; specific for D-alanine" evidence="5">
    <location>
        <position position="37"/>
    </location>
</feature>
<evidence type="ECO:0000313" key="10">
    <source>
        <dbReference type="Proteomes" id="UP000244660"/>
    </source>
</evidence>
<dbReference type="PANTHER" id="PTHR30511">
    <property type="entry name" value="ALANINE RACEMASE"/>
    <property type="match status" value="1"/>
</dbReference>
<dbReference type="PRINTS" id="PR00992">
    <property type="entry name" value="ALARACEMASE"/>
</dbReference>
<dbReference type="Pfam" id="PF00842">
    <property type="entry name" value="Ala_racemase_C"/>
    <property type="match status" value="1"/>
</dbReference>
<comment type="similarity">
    <text evidence="5">Belongs to the alanine racemase family.</text>
</comment>
<comment type="pathway">
    <text evidence="5">Amino-acid biosynthesis; D-alanine biosynthesis; D-alanine from L-alanine: step 1/1.</text>
</comment>
<comment type="caution">
    <text evidence="9">The sequence shown here is derived from an EMBL/GenBank/DDBJ whole genome shotgun (WGS) entry which is preliminary data.</text>
</comment>
<reference evidence="9 10" key="1">
    <citation type="submission" date="2018-01" db="EMBL/GenBank/DDBJ databases">
        <title>Helicobacter pylori genome-wide association study shows promise for predicting gastric cancer risk.</title>
        <authorList>
            <person name="Berthenet E."/>
            <person name="Yahara K."/>
            <person name="Thorell K."/>
            <person name="Pascoe B."/>
            <person name="Meric G."/>
            <person name="Mikhail J.M."/>
            <person name="Engstrand L."/>
            <person name="Enroth H."/>
            <person name="Burette A."/>
            <person name="Megraud F."/>
            <person name="Atherton J."/>
            <person name="Smith S."/>
            <person name="Wilkinson T.S."/>
            <person name="Hitchings M.D."/>
            <person name="Falush D."/>
            <person name="Sheppard S.K."/>
        </authorList>
    </citation>
    <scope>NUCLEOTIDE SEQUENCE [LARGE SCALE GENOMIC DNA]</scope>
    <source>
        <strain evidence="9 10">462</strain>
    </source>
</reference>
<dbReference type="FunFam" id="3.20.20.10:FF:000002">
    <property type="entry name" value="Alanine racemase"/>
    <property type="match status" value="1"/>
</dbReference>
<feature type="domain" description="Alanine racemase C-terminal" evidence="8">
    <location>
        <begin position="250"/>
        <end position="377"/>
    </location>
</feature>
<feature type="modified residue" description="N6-(pyridoxal phosphate)lysine" evidence="5 6">
    <location>
        <position position="37"/>
    </location>
</feature>
<dbReference type="SUPFAM" id="SSF50621">
    <property type="entry name" value="Alanine racemase C-terminal domain-like"/>
    <property type="match status" value="1"/>
</dbReference>
<accession>A0A2T6SHQ8</accession>
<evidence type="ECO:0000256" key="6">
    <source>
        <dbReference type="PIRSR" id="PIRSR600821-50"/>
    </source>
</evidence>
<dbReference type="GO" id="GO:0005829">
    <property type="term" value="C:cytosol"/>
    <property type="evidence" value="ECO:0007669"/>
    <property type="project" value="TreeGrafter"/>
</dbReference>
<protein>
    <recommendedName>
        <fullName evidence="5">Alanine racemase</fullName>
        <ecNumber evidence="5">5.1.1.1</ecNumber>
    </recommendedName>
</protein>
<dbReference type="AlphaFoldDB" id="A0A2T6SHQ8"/>
<dbReference type="InterPro" id="IPR029066">
    <property type="entry name" value="PLP-binding_barrel"/>
</dbReference>
<dbReference type="EC" id="5.1.1.1" evidence="5"/>
<dbReference type="Gene3D" id="3.20.20.10">
    <property type="entry name" value="Alanine racemase"/>
    <property type="match status" value="1"/>
</dbReference>
<proteinExistence type="inferred from homology"/>
<evidence type="ECO:0000256" key="7">
    <source>
        <dbReference type="PIRSR" id="PIRSR600821-52"/>
    </source>
</evidence>
<keyword evidence="4 5" id="KW-0413">Isomerase</keyword>
<evidence type="ECO:0000259" key="8">
    <source>
        <dbReference type="SMART" id="SM01005"/>
    </source>
</evidence>
<dbReference type="Gene3D" id="2.40.37.10">
    <property type="entry name" value="Lyase, Ornithine Decarboxylase, Chain A, domain 1"/>
    <property type="match status" value="1"/>
</dbReference>
<feature type="active site" description="Proton acceptor; specific for L-alanine" evidence="5">
    <location>
        <position position="271"/>
    </location>
</feature>
<dbReference type="PROSITE" id="PS00395">
    <property type="entry name" value="ALANINE_RACEMASE"/>
    <property type="match status" value="1"/>
</dbReference>
<dbReference type="HAMAP" id="MF_01201">
    <property type="entry name" value="Ala_racemase"/>
    <property type="match status" value="1"/>
</dbReference>
<sequence length="377" mass="41980">MLKRASFVEVNTHSLRHNFHAVKSIVPKDAHIMAVVKANAYGAGAIKASEIFLQEGANYLGVATLDEALELRSHFSQTPILILGYSPNTNASMLIDNDLSAMVFSLEQAEVFSQVALKSQKRLKIHLKIDTGMHRLGLEPTFKSIETVKKIRALKGLEVEGIFTHLSNADANIKTHAKNQMKAFNAFLEQLLNQKIEFQYRHAYNSAGILSLCNGNENRFLNLYRPGIMLYGFYPSNEMKESSQTILKNVISLKARIVQIKRVKKGEFIGYGEHFYTNEETLVGVLALGYADGLVRALGNRIQVAINNQLAPLIGKVCMDQCFVKLNDIEAKEGDEVILFGDKSAKANDASEIAALLNTIPYETISTLSKRLERVYV</sequence>
<dbReference type="UniPathway" id="UPA00042">
    <property type="reaction ID" value="UER00497"/>
</dbReference>
<name>A0A2T6SHQ8_HELPX</name>
<dbReference type="InterPro" id="IPR020622">
    <property type="entry name" value="Ala_racemase_pyridoxalP-BS"/>
</dbReference>
<dbReference type="PANTHER" id="PTHR30511:SF0">
    <property type="entry name" value="ALANINE RACEMASE, CATABOLIC-RELATED"/>
    <property type="match status" value="1"/>
</dbReference>
<dbReference type="Proteomes" id="UP000244660">
    <property type="component" value="Unassembled WGS sequence"/>
</dbReference>
<evidence type="ECO:0000256" key="5">
    <source>
        <dbReference type="HAMAP-Rule" id="MF_01201"/>
    </source>
</evidence>
<dbReference type="CDD" id="cd00430">
    <property type="entry name" value="PLPDE_III_AR"/>
    <property type="match status" value="1"/>
</dbReference>
<evidence type="ECO:0000256" key="4">
    <source>
        <dbReference type="ARBA" id="ARBA00023235"/>
    </source>
</evidence>
<dbReference type="InterPro" id="IPR009006">
    <property type="entry name" value="Ala_racemase/Decarboxylase_C"/>
</dbReference>
<dbReference type="Pfam" id="PF01168">
    <property type="entry name" value="Ala_racemase_N"/>
    <property type="match status" value="1"/>
</dbReference>
<evidence type="ECO:0000256" key="2">
    <source>
        <dbReference type="ARBA" id="ARBA00001933"/>
    </source>
</evidence>
<dbReference type="InterPro" id="IPR000821">
    <property type="entry name" value="Ala_racemase"/>
</dbReference>
<dbReference type="SMART" id="SM01005">
    <property type="entry name" value="Ala_racemase_C"/>
    <property type="match status" value="1"/>
</dbReference>
<dbReference type="NCBIfam" id="TIGR00492">
    <property type="entry name" value="alr"/>
    <property type="match status" value="1"/>
</dbReference>
<dbReference type="InterPro" id="IPR001608">
    <property type="entry name" value="Ala_racemase_N"/>
</dbReference>
<dbReference type="InterPro" id="IPR011079">
    <property type="entry name" value="Ala_racemase_C"/>
</dbReference>
<feature type="binding site" evidence="5 7">
    <location>
        <position position="135"/>
    </location>
    <ligand>
        <name>substrate</name>
    </ligand>
</feature>
<comment type="cofactor">
    <cofactor evidence="2 5 6">
        <name>pyridoxal 5'-phosphate</name>
        <dbReference type="ChEBI" id="CHEBI:597326"/>
    </cofactor>
</comment>
<evidence type="ECO:0000313" key="9">
    <source>
        <dbReference type="EMBL" id="PUD36278.1"/>
    </source>
</evidence>
<feature type="binding site" evidence="5 7">
    <location>
        <position position="319"/>
    </location>
    <ligand>
        <name>substrate</name>
    </ligand>
</feature>